<dbReference type="SUPFAM" id="SSF51445">
    <property type="entry name" value="(Trans)glycosidases"/>
    <property type="match status" value="1"/>
</dbReference>
<dbReference type="Gene3D" id="3.20.20.80">
    <property type="entry name" value="Glycosidases"/>
    <property type="match status" value="1"/>
</dbReference>
<dbReference type="CDD" id="cd11318">
    <property type="entry name" value="AmyAc_bac_fung_AmyA"/>
    <property type="match status" value="1"/>
</dbReference>
<dbReference type="Proteomes" id="UP000452235">
    <property type="component" value="Unassembled WGS sequence"/>
</dbReference>
<keyword evidence="2" id="KW-0378">Hydrolase</keyword>
<reference evidence="2 3" key="1">
    <citation type="submission" date="2020-01" db="EMBL/GenBank/DDBJ databases">
        <title>Aspergillus terreus IFO 6365 whole genome shotgun sequence.</title>
        <authorList>
            <person name="Kanamasa S."/>
            <person name="Takahashi H."/>
        </authorList>
    </citation>
    <scope>NUCLEOTIDE SEQUENCE [LARGE SCALE GENOMIC DNA]</scope>
    <source>
        <strain evidence="2 3">IFO 6365</strain>
    </source>
</reference>
<evidence type="ECO:0000313" key="2">
    <source>
        <dbReference type="EMBL" id="GFF19747.1"/>
    </source>
</evidence>
<dbReference type="SUPFAM" id="SSF51011">
    <property type="entry name" value="Glycosyl hydrolase domain"/>
    <property type="match status" value="1"/>
</dbReference>
<protein>
    <submittedName>
        <fullName evidence="2">Glycoside hydrolase, superfamily</fullName>
    </submittedName>
</protein>
<keyword evidence="3" id="KW-1185">Reference proteome</keyword>
<proteinExistence type="inferred from homology"/>
<dbReference type="Pfam" id="PF00128">
    <property type="entry name" value="Alpha-amylase"/>
    <property type="match status" value="1"/>
</dbReference>
<dbReference type="NCBIfam" id="NF006969">
    <property type="entry name" value="PRK09441.1-2"/>
    <property type="match status" value="1"/>
</dbReference>
<dbReference type="AlphaFoldDB" id="A0A5M3YXX7"/>
<comment type="caution">
    <text evidence="2">The sequence shown here is derived from an EMBL/GenBank/DDBJ whole genome shotgun (WGS) entry which is preliminary data.</text>
</comment>
<name>A0A5M3YXX7_ASPTE</name>
<evidence type="ECO:0000313" key="3">
    <source>
        <dbReference type="Proteomes" id="UP000452235"/>
    </source>
</evidence>
<evidence type="ECO:0000256" key="1">
    <source>
        <dbReference type="ARBA" id="ARBA00008061"/>
    </source>
</evidence>
<comment type="similarity">
    <text evidence="1">Belongs to the glycosyl hydrolase 13 family.</text>
</comment>
<dbReference type="InterPro" id="IPR006047">
    <property type="entry name" value="GH13_cat_dom"/>
</dbReference>
<dbReference type="PANTHER" id="PTHR43447">
    <property type="entry name" value="ALPHA-AMYLASE"/>
    <property type="match status" value="1"/>
</dbReference>
<dbReference type="InterPro" id="IPR017853">
    <property type="entry name" value="GH"/>
</dbReference>
<dbReference type="VEuPathDB" id="FungiDB:ATEG_03624"/>
<dbReference type="SMART" id="SM00642">
    <property type="entry name" value="Aamy"/>
    <property type="match status" value="1"/>
</dbReference>
<organism evidence="2 3">
    <name type="scientific">Aspergillus terreus</name>
    <dbReference type="NCBI Taxonomy" id="33178"/>
    <lineage>
        <taxon>Eukaryota</taxon>
        <taxon>Fungi</taxon>
        <taxon>Dikarya</taxon>
        <taxon>Ascomycota</taxon>
        <taxon>Pezizomycotina</taxon>
        <taxon>Eurotiomycetes</taxon>
        <taxon>Eurotiomycetidae</taxon>
        <taxon>Eurotiales</taxon>
        <taxon>Aspergillaceae</taxon>
        <taxon>Aspergillus</taxon>
        <taxon>Aspergillus subgen. Circumdati</taxon>
    </lineage>
</organism>
<dbReference type="OrthoDB" id="550577at2759"/>
<dbReference type="Gene3D" id="2.40.30.140">
    <property type="match status" value="1"/>
</dbReference>
<accession>A0A5M3YXX7</accession>
<sequence length="605" mass="68619">MLSFLSSCLPRRGGHGKKQKQIEGWHPVANTGHAVISLTKNDGIAEAATQLDTLPSWDAPDNTLIFQGFEWHVPADGKHWRRLRRALPGLKAIGVDYIWLPPGCKGMDPSGNGYDIYDLYDLGEFDQKGSISTKWGTREELHELVNDAHALGLGVYWDAVLNHKAGADHTERFKAVRVNPERRNVAISKPLEIEGWVGFDFAGRGDLYSPMKYHWEHFSGVDWDEQSKEKAVFRILGQNKDWAHDVSTENGNYDYLMFADLDLWHPEVRDDLINWGTWITKELALDGMRLDAAKHMSTDFQKIFAERIRTRVNPNLFVMGEYWSGDIQDVVRYLEEMQHTVSAYDVPLLNRFSSLSRTKGADLRGVFKDTLVQRRPGHTVTIVANHDTQPGQMMDTPVKPWFKPLAYALTLLRKEGHPCVFYGDLYGIRANVKRPMTPACKGKLPILTQARKHFAYGEQQDYFDAPHCIGFVRYGNARHRGLACVMSNLGPATKRMYVGPGHMNEEWTDILQPDRPSVLIDKRGYGDFPVDGMSVSVWVDSAAAGAAKLSEDLVKVRLDFPQRQKQVRKNIDCTAFVSRSLLPSDTEIDYVVTNTKYKPFYSEAS</sequence>
<dbReference type="Gene3D" id="2.60.40.1180">
    <property type="entry name" value="Golgi alpha-mannosidase II"/>
    <property type="match status" value="1"/>
</dbReference>
<dbReference type="NCBIfam" id="NF006968">
    <property type="entry name" value="PRK09441.1-1"/>
    <property type="match status" value="1"/>
</dbReference>
<dbReference type="InterPro" id="IPR013780">
    <property type="entry name" value="Glyco_hydro_b"/>
</dbReference>
<dbReference type="GO" id="GO:0005975">
    <property type="term" value="P:carbohydrate metabolic process"/>
    <property type="evidence" value="ECO:0007669"/>
    <property type="project" value="InterPro"/>
</dbReference>
<dbReference type="EMBL" id="BLJY01000011">
    <property type="protein sequence ID" value="GFF19747.1"/>
    <property type="molecule type" value="Genomic_DNA"/>
</dbReference>
<gene>
    <name evidence="2" type="ORF">ATEIFO6365_0011000600</name>
</gene>
<dbReference type="GO" id="GO:0016787">
    <property type="term" value="F:hydrolase activity"/>
    <property type="evidence" value="ECO:0007669"/>
    <property type="project" value="UniProtKB-KW"/>
</dbReference>